<accession>A0A8R1YBD0</accession>
<protein>
    <submittedName>
        <fullName evidence="2">Uncharacterized protein</fullName>
    </submittedName>
</protein>
<evidence type="ECO:0000313" key="3">
    <source>
        <dbReference type="Proteomes" id="UP000005239"/>
    </source>
</evidence>
<organism evidence="2 3">
    <name type="scientific">Pristionchus pacificus</name>
    <name type="common">Parasitic nematode worm</name>
    <dbReference type="NCBI Taxonomy" id="54126"/>
    <lineage>
        <taxon>Eukaryota</taxon>
        <taxon>Metazoa</taxon>
        <taxon>Ecdysozoa</taxon>
        <taxon>Nematoda</taxon>
        <taxon>Chromadorea</taxon>
        <taxon>Rhabditida</taxon>
        <taxon>Rhabditina</taxon>
        <taxon>Diplogasteromorpha</taxon>
        <taxon>Diplogasteroidea</taxon>
        <taxon>Neodiplogasteridae</taxon>
        <taxon>Pristionchus</taxon>
    </lineage>
</organism>
<dbReference type="PANTHER" id="PTHR22744:SF17">
    <property type="entry name" value="BTB DOMAIN-CONTAINING PROTEIN"/>
    <property type="match status" value="1"/>
</dbReference>
<name>A0A2A6CD18_PRIPA</name>
<dbReference type="EnsemblMetazoa" id="PPA12183.1">
    <property type="protein sequence ID" value="PPA12183.1"/>
    <property type="gene ID" value="WBGene00101737"/>
</dbReference>
<feature type="compositionally biased region" description="Basic and acidic residues" evidence="1">
    <location>
        <begin position="420"/>
        <end position="429"/>
    </location>
</feature>
<dbReference type="AlphaFoldDB" id="A0A2A6CD18"/>
<accession>A0A2A6CD18</accession>
<reference evidence="2" key="2">
    <citation type="submission" date="2022-06" db="UniProtKB">
        <authorList>
            <consortium name="EnsemblMetazoa"/>
        </authorList>
    </citation>
    <scope>IDENTIFICATION</scope>
    <source>
        <strain evidence="2">PS312</strain>
    </source>
</reference>
<feature type="region of interest" description="Disordered" evidence="1">
    <location>
        <begin position="420"/>
        <end position="444"/>
    </location>
</feature>
<reference evidence="3" key="1">
    <citation type="journal article" date="2008" name="Nat. Genet.">
        <title>The Pristionchus pacificus genome provides a unique perspective on nematode lifestyle and parasitism.</title>
        <authorList>
            <person name="Dieterich C."/>
            <person name="Clifton S.W."/>
            <person name="Schuster L.N."/>
            <person name="Chinwalla A."/>
            <person name="Delehaunty K."/>
            <person name="Dinkelacker I."/>
            <person name="Fulton L."/>
            <person name="Fulton R."/>
            <person name="Godfrey J."/>
            <person name="Minx P."/>
            <person name="Mitreva M."/>
            <person name="Roeseler W."/>
            <person name="Tian H."/>
            <person name="Witte H."/>
            <person name="Yang S.P."/>
            <person name="Wilson R.K."/>
            <person name="Sommer R.J."/>
        </authorList>
    </citation>
    <scope>NUCLEOTIDE SEQUENCE [LARGE SCALE GENOMIC DNA]</scope>
    <source>
        <strain evidence="3">PS312</strain>
    </source>
</reference>
<sequence length="444" mass="50848">MSNRTLLDRVQEKRRNLGSADDRIVPSNTPTYYEHALNAAPSAREAPRELTLIPASRSYTEGAQQLELDFTNSTKGQIQTPWVRIGQFFQASVSVYPIKRDGRAEAIECRLHMRPYHSADSSSYNVTSQIRLERCGEGVSFESFSLADIDNKHVRSHENPIFFDRLVVIAGSDKQAGRHHTLQIPEKIYSSYNAGAWIGLKFSLEIRSSPVSLPYSEETISVQGKRRVCDNAPERELIPGKTKPTPWYHLPSSTVARQESSGIEIVIQDTHFPPDLLAVWSDACARQLRSGIREIKLDEGITIDDFIDMLFVISPVGKPINDRNYRPLLRLAEQLEMNELKASVEQFLIDWNHHRIELAELYKISSDDHDLPMLRSYLMDRWMDPRRMQAELLWTDIYYDQLGTDAKNLVNKRFTESHQLLDRRRDRSHSTSPGARAGTPDKFP</sequence>
<dbReference type="PANTHER" id="PTHR22744">
    <property type="entry name" value="HELIX LOOP HELIX PROTEIN 21-RELATED"/>
    <property type="match status" value="1"/>
</dbReference>
<evidence type="ECO:0000313" key="2">
    <source>
        <dbReference type="EnsemblMetazoa" id="PPA12183.1"/>
    </source>
</evidence>
<keyword evidence="3" id="KW-1185">Reference proteome</keyword>
<dbReference type="Proteomes" id="UP000005239">
    <property type="component" value="Unassembled WGS sequence"/>
</dbReference>
<evidence type="ECO:0000256" key="1">
    <source>
        <dbReference type="SAM" id="MobiDB-lite"/>
    </source>
</evidence>
<proteinExistence type="predicted"/>
<gene>
    <name evidence="2" type="primary">WBGene00101737</name>
</gene>